<dbReference type="PANTHER" id="PTHR45693:SF1">
    <property type="entry name" value="TRANSCRIPTION FACTOR PERIANTHIA"/>
    <property type="match status" value="1"/>
</dbReference>
<feature type="domain" description="BZIP" evidence="1">
    <location>
        <begin position="150"/>
        <end position="165"/>
    </location>
</feature>
<dbReference type="PANTHER" id="PTHR45693">
    <property type="entry name" value="TRANSCRIPTION FACTOR TGA9"/>
    <property type="match status" value="1"/>
</dbReference>
<evidence type="ECO:0000313" key="3">
    <source>
        <dbReference type="Proteomes" id="UP000464620"/>
    </source>
</evidence>
<sequence>MPSLSIEDVTSSAVVAAAAHVARAPSIASLSAVAPFVVTRALSAVLLSYELPPPPLSCCFFSPRQRGDDTNTTPKTTTRLIDSDLAVALVFQQQHYHHAFDLTSSYSLSHSLISHSLSYLSNNRAGNGKLVVVDSNDQTKLKHEDQKTLRRLAQNCEAARKSRLRKKAALLLSKISPKISSEPIEVERLYDAVNVVLSLQVINSSWLKLDYLNSLSK</sequence>
<evidence type="ECO:0000313" key="2">
    <source>
        <dbReference type="EMBL" id="QHN76441.1"/>
    </source>
</evidence>
<accession>A0A6B9V6Y4</accession>
<dbReference type="AlphaFoldDB" id="A0A6B9V6Y4"/>
<dbReference type="GO" id="GO:0003700">
    <property type="term" value="F:DNA-binding transcription factor activity"/>
    <property type="evidence" value="ECO:0007669"/>
    <property type="project" value="InterPro"/>
</dbReference>
<evidence type="ECO:0000259" key="1">
    <source>
        <dbReference type="PROSITE" id="PS00036"/>
    </source>
</evidence>
<name>A0A6B9V6Y4_ARAHY</name>
<gene>
    <name evidence="2" type="ORF">DS421_19g643900</name>
</gene>
<dbReference type="InterPro" id="IPR004827">
    <property type="entry name" value="bZIP"/>
</dbReference>
<dbReference type="Proteomes" id="UP000464620">
    <property type="component" value="Chromosome B09"/>
</dbReference>
<proteinExistence type="predicted"/>
<reference evidence="2 3" key="1">
    <citation type="submission" date="2020-01" db="EMBL/GenBank/DDBJ databases">
        <title>Genome sequence of Arachis hypogaea, cultivar Shitouqi.</title>
        <authorList>
            <person name="Zhuang W."/>
            <person name="Chen H."/>
            <person name="Varshney R."/>
            <person name="Wang D."/>
            <person name="Ming R."/>
        </authorList>
    </citation>
    <scope>NUCLEOTIDE SEQUENCE [LARGE SCALE GENOMIC DNA]</scope>
    <source>
        <tissue evidence="2">Young leaf</tissue>
    </source>
</reference>
<dbReference type="EMBL" id="CP031001">
    <property type="protein sequence ID" value="QHN76441.1"/>
    <property type="molecule type" value="Genomic_DNA"/>
</dbReference>
<organism evidence="2 3">
    <name type="scientific">Arachis hypogaea</name>
    <name type="common">Peanut</name>
    <dbReference type="NCBI Taxonomy" id="3818"/>
    <lineage>
        <taxon>Eukaryota</taxon>
        <taxon>Viridiplantae</taxon>
        <taxon>Streptophyta</taxon>
        <taxon>Embryophyta</taxon>
        <taxon>Tracheophyta</taxon>
        <taxon>Spermatophyta</taxon>
        <taxon>Magnoliopsida</taxon>
        <taxon>eudicotyledons</taxon>
        <taxon>Gunneridae</taxon>
        <taxon>Pentapetalae</taxon>
        <taxon>rosids</taxon>
        <taxon>fabids</taxon>
        <taxon>Fabales</taxon>
        <taxon>Fabaceae</taxon>
        <taxon>Papilionoideae</taxon>
        <taxon>50 kb inversion clade</taxon>
        <taxon>dalbergioids sensu lato</taxon>
        <taxon>Dalbergieae</taxon>
        <taxon>Pterocarpus clade</taxon>
        <taxon>Arachis</taxon>
    </lineage>
</organism>
<dbReference type="PROSITE" id="PS00036">
    <property type="entry name" value="BZIP_BASIC"/>
    <property type="match status" value="1"/>
</dbReference>
<protein>
    <submittedName>
        <fullName evidence="2">Transcription factor HBP-1b(C38)</fullName>
    </submittedName>
</protein>